<organism evidence="1 2">
    <name type="scientific">Flavobacterium branchiophilum</name>
    <dbReference type="NCBI Taxonomy" id="55197"/>
    <lineage>
        <taxon>Bacteria</taxon>
        <taxon>Pseudomonadati</taxon>
        <taxon>Bacteroidota</taxon>
        <taxon>Flavobacteriia</taxon>
        <taxon>Flavobacteriales</taxon>
        <taxon>Flavobacteriaceae</taxon>
        <taxon>Flavobacterium</taxon>
    </lineage>
</organism>
<sequence>MKPFYNNIEYKNKTVITTVSFGHAGKKKQAPTKPNPSGGASFFCRRAITSAWHLALSLMRATPNRQSPLTKVFFKLLTFRFPTSNFVPLTSHFYSCNFV</sequence>
<dbReference type="Proteomes" id="UP000220828">
    <property type="component" value="Unassembled WGS sequence"/>
</dbReference>
<evidence type="ECO:0000313" key="1">
    <source>
        <dbReference type="EMBL" id="PDS24184.1"/>
    </source>
</evidence>
<proteinExistence type="predicted"/>
<accession>A0A2H3KCT5</accession>
<gene>
    <name evidence="1" type="ORF">B0A77_08600</name>
</gene>
<dbReference type="EMBL" id="PCMW01000046">
    <property type="protein sequence ID" value="PDS24184.1"/>
    <property type="molecule type" value="Genomic_DNA"/>
</dbReference>
<protein>
    <submittedName>
        <fullName evidence="1">Uncharacterized protein</fullName>
    </submittedName>
</protein>
<comment type="caution">
    <text evidence="1">The sequence shown here is derived from an EMBL/GenBank/DDBJ whole genome shotgun (WGS) entry which is preliminary data.</text>
</comment>
<name>A0A2H3KCT5_9FLAO</name>
<reference evidence="1 2" key="1">
    <citation type="submission" date="2017-09" db="EMBL/GenBank/DDBJ databases">
        <title>Whole genomes of Flavobacteriaceae.</title>
        <authorList>
            <person name="Stine C."/>
            <person name="Li C."/>
            <person name="Tadesse D."/>
        </authorList>
    </citation>
    <scope>NUCLEOTIDE SEQUENCE [LARGE SCALE GENOMIC DNA]</scope>
    <source>
        <strain evidence="1 2">ATCC 35036</strain>
    </source>
</reference>
<dbReference type="AlphaFoldDB" id="A0A2H3KCT5"/>
<evidence type="ECO:0000313" key="2">
    <source>
        <dbReference type="Proteomes" id="UP000220828"/>
    </source>
</evidence>